<dbReference type="Pfam" id="PF00067">
    <property type="entry name" value="p450"/>
    <property type="match status" value="1"/>
</dbReference>
<gene>
    <name evidence="5" type="ORF">K7432_015791</name>
</gene>
<evidence type="ECO:0000313" key="5">
    <source>
        <dbReference type="EMBL" id="KAK9680992.1"/>
    </source>
</evidence>
<evidence type="ECO:0000256" key="2">
    <source>
        <dbReference type="ARBA" id="ARBA00022723"/>
    </source>
</evidence>
<dbReference type="Proteomes" id="UP001479436">
    <property type="component" value="Unassembled WGS sequence"/>
</dbReference>
<dbReference type="InterPro" id="IPR036396">
    <property type="entry name" value="Cyt_P450_sf"/>
</dbReference>
<keyword evidence="2" id="KW-0479">Metal-binding</keyword>
<sequence length="299" mass="34317">MMSFDTTTVEVVLFLGLTLVAWSWLNNPIKSYNSPNWIPVLGNFIPMAKNLPNFNIWVWEVSEKFMGKPWALHAPFQKVRIISNDPETVQYILKDNFENFDKGDTFHQSLKPLLGDGIFNVDGETWRVQRKKTSRIFTGKNFREFISKVSFEEAGGLNCYLKEAAKAKKTIDIHDVFHRMTMDTFCRIAFGYNANSLSSTSTPPFALAFNRVQHVLAQRLLVPGWKVLELLNGVRTKLNSDLKVTDELIYKIINQRKNDPHKEDHHDLLSLYLGVAEDADGQKSDEYLRDMVMNIILAG</sequence>
<accession>A0ABR2VNH4</accession>
<keyword evidence="3" id="KW-0560">Oxidoreductase</keyword>
<keyword evidence="6" id="KW-1185">Reference proteome</keyword>
<comment type="caution">
    <text evidence="5">The sequence shown here is derived from an EMBL/GenBank/DDBJ whole genome shotgun (WGS) entry which is preliminary data.</text>
</comment>
<name>A0ABR2VNH4_9FUNG</name>
<dbReference type="InterPro" id="IPR001128">
    <property type="entry name" value="Cyt_P450"/>
</dbReference>
<evidence type="ECO:0000256" key="1">
    <source>
        <dbReference type="ARBA" id="ARBA00010617"/>
    </source>
</evidence>
<keyword evidence="4" id="KW-0408">Iron</keyword>
<organism evidence="5 6">
    <name type="scientific">Basidiobolus ranarum</name>
    <dbReference type="NCBI Taxonomy" id="34480"/>
    <lineage>
        <taxon>Eukaryota</taxon>
        <taxon>Fungi</taxon>
        <taxon>Fungi incertae sedis</taxon>
        <taxon>Zoopagomycota</taxon>
        <taxon>Entomophthoromycotina</taxon>
        <taxon>Basidiobolomycetes</taxon>
        <taxon>Basidiobolales</taxon>
        <taxon>Basidiobolaceae</taxon>
        <taxon>Basidiobolus</taxon>
    </lineage>
</organism>
<evidence type="ECO:0008006" key="7">
    <source>
        <dbReference type="Google" id="ProtNLM"/>
    </source>
</evidence>
<dbReference type="Gene3D" id="1.10.630.10">
    <property type="entry name" value="Cytochrome P450"/>
    <property type="match status" value="1"/>
</dbReference>
<comment type="similarity">
    <text evidence="1">Belongs to the cytochrome P450 family.</text>
</comment>
<feature type="non-terminal residue" evidence="5">
    <location>
        <position position="299"/>
    </location>
</feature>
<reference evidence="5 6" key="1">
    <citation type="submission" date="2023-04" db="EMBL/GenBank/DDBJ databases">
        <title>Genome of Basidiobolus ranarum AG-B5.</title>
        <authorList>
            <person name="Stajich J.E."/>
            <person name="Carter-House D."/>
            <person name="Gryganskyi A."/>
        </authorList>
    </citation>
    <scope>NUCLEOTIDE SEQUENCE [LARGE SCALE GENOMIC DNA]</scope>
    <source>
        <strain evidence="5 6">AG-B5</strain>
    </source>
</reference>
<proteinExistence type="inferred from homology"/>
<dbReference type="EMBL" id="JASJQH010009151">
    <property type="protein sequence ID" value="KAK9680992.1"/>
    <property type="molecule type" value="Genomic_DNA"/>
</dbReference>
<evidence type="ECO:0000256" key="3">
    <source>
        <dbReference type="ARBA" id="ARBA00023002"/>
    </source>
</evidence>
<dbReference type="SUPFAM" id="SSF48264">
    <property type="entry name" value="Cytochrome P450"/>
    <property type="match status" value="1"/>
</dbReference>
<protein>
    <recommendedName>
        <fullName evidence="7">Cytochrome P450</fullName>
    </recommendedName>
</protein>
<dbReference type="PANTHER" id="PTHR24296">
    <property type="entry name" value="CYTOCHROME P450"/>
    <property type="match status" value="1"/>
</dbReference>
<evidence type="ECO:0000256" key="4">
    <source>
        <dbReference type="ARBA" id="ARBA00023004"/>
    </source>
</evidence>
<evidence type="ECO:0000313" key="6">
    <source>
        <dbReference type="Proteomes" id="UP001479436"/>
    </source>
</evidence>